<sequence length="75" mass="8155">MPAAKSTHTANDSTARTARSISGRGAGASTARKSIGPTVSSNNTMSTSQPIFIFEKFLEKHLRYTKKRLFIILAK</sequence>
<proteinExistence type="predicted"/>
<comment type="caution">
    <text evidence="2">The sequence shown here is derived from an EMBL/GenBank/DDBJ whole genome shotgun (WGS) entry which is preliminary data.</text>
</comment>
<name>A0A6V7VBQ3_MELEN</name>
<evidence type="ECO:0000256" key="1">
    <source>
        <dbReference type="SAM" id="MobiDB-lite"/>
    </source>
</evidence>
<evidence type="ECO:0000313" key="3">
    <source>
        <dbReference type="Proteomes" id="UP000580250"/>
    </source>
</evidence>
<gene>
    <name evidence="2" type="ORF">MENT_LOCUS23853</name>
</gene>
<protein>
    <submittedName>
        <fullName evidence="2">Uncharacterized protein</fullName>
    </submittedName>
</protein>
<dbReference type="Proteomes" id="UP000580250">
    <property type="component" value="Unassembled WGS sequence"/>
</dbReference>
<reference evidence="2 3" key="1">
    <citation type="submission" date="2020-08" db="EMBL/GenBank/DDBJ databases">
        <authorList>
            <person name="Koutsovoulos G."/>
            <person name="Danchin GJ E."/>
        </authorList>
    </citation>
    <scope>NUCLEOTIDE SEQUENCE [LARGE SCALE GENOMIC DNA]</scope>
</reference>
<dbReference type="EMBL" id="CAJEWN010000198">
    <property type="protein sequence ID" value="CAD2172313.1"/>
    <property type="molecule type" value="Genomic_DNA"/>
</dbReference>
<feature type="compositionally biased region" description="Polar residues" evidence="1">
    <location>
        <begin position="1"/>
        <end position="20"/>
    </location>
</feature>
<evidence type="ECO:0000313" key="2">
    <source>
        <dbReference type="EMBL" id="CAD2172313.1"/>
    </source>
</evidence>
<feature type="region of interest" description="Disordered" evidence="1">
    <location>
        <begin position="1"/>
        <end position="45"/>
    </location>
</feature>
<organism evidence="2 3">
    <name type="scientific">Meloidogyne enterolobii</name>
    <name type="common">Root-knot nematode worm</name>
    <name type="synonym">Meloidogyne mayaguensis</name>
    <dbReference type="NCBI Taxonomy" id="390850"/>
    <lineage>
        <taxon>Eukaryota</taxon>
        <taxon>Metazoa</taxon>
        <taxon>Ecdysozoa</taxon>
        <taxon>Nematoda</taxon>
        <taxon>Chromadorea</taxon>
        <taxon>Rhabditida</taxon>
        <taxon>Tylenchina</taxon>
        <taxon>Tylenchomorpha</taxon>
        <taxon>Tylenchoidea</taxon>
        <taxon>Meloidogynidae</taxon>
        <taxon>Meloidogyninae</taxon>
        <taxon>Meloidogyne</taxon>
    </lineage>
</organism>
<accession>A0A6V7VBQ3</accession>
<dbReference type="AlphaFoldDB" id="A0A6V7VBQ3"/>